<sequence length="283" mass="31342">MARDMEEKEAACGTAEAMLRQVAEECCSAFDAHLARMMETDDPEGPHKARVALRRLRTALMAFDPILAPKFARKSGRRARDLFRIIGDLRDADVRDDHRGKESERTDRIRQKVRKRLKKRKAVCFTPKLGKTLAGKGWTRGGRRAQVLAEAPAALIGGRALGDAWATCLSHGIDLEAMPDEARHELRKDLKTMRYTAEFFSPVWPGEPQETFLDRMKDLQDELGHLNDLAMLGGAEAGEGGDSRSLRKAGRIWAELAAMPVWWSEGAGRPATDEAAQASGAHG</sequence>
<dbReference type="RefSeq" id="WP_108220323.1">
    <property type="nucleotide sequence ID" value="NZ_CP090021.1"/>
</dbReference>
<dbReference type="OrthoDB" id="9777271at2"/>
<reference evidence="2 3" key="1">
    <citation type="submission" date="2018-04" db="EMBL/GenBank/DDBJ databases">
        <title>Genomic Encyclopedia of Type Strains, Phase III (KMG-III): the genomes of soil and plant-associated and newly described type strains.</title>
        <authorList>
            <person name="Whitman W."/>
        </authorList>
    </citation>
    <scope>NUCLEOTIDE SEQUENCE [LARGE SCALE GENOMIC DNA]</scope>
    <source>
        <strain evidence="2 3">KA25</strain>
    </source>
</reference>
<dbReference type="EMBL" id="QAOT01000003">
    <property type="protein sequence ID" value="PTR19913.1"/>
    <property type="molecule type" value="Genomic_DNA"/>
</dbReference>
<proteinExistence type="predicted"/>
<dbReference type="InterPro" id="IPR038186">
    <property type="entry name" value="CHAD_dom_sf"/>
</dbReference>
<comment type="caution">
    <text evidence="2">The sequence shown here is derived from an EMBL/GenBank/DDBJ whole genome shotgun (WGS) entry which is preliminary data.</text>
</comment>
<dbReference type="Proteomes" id="UP000244060">
    <property type="component" value="Unassembled WGS sequence"/>
</dbReference>
<dbReference type="PROSITE" id="PS51708">
    <property type="entry name" value="CHAD"/>
    <property type="match status" value="1"/>
</dbReference>
<dbReference type="InterPro" id="IPR007899">
    <property type="entry name" value="CHAD_dom"/>
</dbReference>
<dbReference type="Pfam" id="PF05235">
    <property type="entry name" value="CHAD"/>
    <property type="match status" value="1"/>
</dbReference>
<name>A0A2T5KBX5_9RHOB</name>
<evidence type="ECO:0000259" key="1">
    <source>
        <dbReference type="PROSITE" id="PS51708"/>
    </source>
</evidence>
<evidence type="ECO:0000313" key="2">
    <source>
        <dbReference type="EMBL" id="PTR19913.1"/>
    </source>
</evidence>
<dbReference type="Gene3D" id="1.40.20.10">
    <property type="entry name" value="CHAD domain"/>
    <property type="match status" value="1"/>
</dbReference>
<dbReference type="PANTHER" id="PTHR39339:SF1">
    <property type="entry name" value="CHAD DOMAIN-CONTAINING PROTEIN"/>
    <property type="match status" value="1"/>
</dbReference>
<gene>
    <name evidence="2" type="ORF">C8J28_10337</name>
</gene>
<accession>A0A2T5KBX5</accession>
<feature type="domain" description="CHAD" evidence="1">
    <location>
        <begin position="12"/>
        <end position="281"/>
    </location>
</feature>
<dbReference type="PANTHER" id="PTHR39339">
    <property type="entry name" value="SLR1444 PROTEIN"/>
    <property type="match status" value="1"/>
</dbReference>
<protein>
    <submittedName>
        <fullName evidence="2">CHAD domain-containing protein</fullName>
    </submittedName>
</protein>
<organism evidence="2 3">
    <name type="scientific">Cereibacter azotoformans</name>
    <dbReference type="NCBI Taxonomy" id="43057"/>
    <lineage>
        <taxon>Bacteria</taxon>
        <taxon>Pseudomonadati</taxon>
        <taxon>Pseudomonadota</taxon>
        <taxon>Alphaproteobacteria</taxon>
        <taxon>Rhodobacterales</taxon>
        <taxon>Paracoccaceae</taxon>
        <taxon>Cereibacter</taxon>
    </lineage>
</organism>
<evidence type="ECO:0000313" key="3">
    <source>
        <dbReference type="Proteomes" id="UP000244060"/>
    </source>
</evidence>
<dbReference type="SMART" id="SM00880">
    <property type="entry name" value="CHAD"/>
    <property type="match status" value="1"/>
</dbReference>
<keyword evidence="3" id="KW-1185">Reference proteome</keyword>
<dbReference type="AlphaFoldDB" id="A0A2T5KBX5"/>